<sequence>MSNTTAAATPGAFQFPEIYNFPPFFTRQPNESTWQEQRRQWCDLILAYYKHNRLYSLTLAEAITEPPFTNRQIHRSLRVDVLRELVDDLVKQGNASWTGAKNAKDSCLVLWRKPEVWASMIYQWANERGLFNTVLTVFELANGDDAVGQEFHNLDSVTLRRALDVLQSQGKAQLFVGTSDEDMGVKLFV</sequence>
<keyword evidence="2" id="KW-1185">Reference proteome</keyword>
<evidence type="ECO:0000313" key="2">
    <source>
        <dbReference type="Proteomes" id="UP001150581"/>
    </source>
</evidence>
<name>A0ACC1ICG5_9FUNG</name>
<dbReference type="Proteomes" id="UP001150581">
    <property type="component" value="Unassembled WGS sequence"/>
</dbReference>
<comment type="caution">
    <text evidence="1">The sequence shown here is derived from an EMBL/GenBank/DDBJ whole genome shotgun (WGS) entry which is preliminary data.</text>
</comment>
<proteinExistence type="predicted"/>
<reference evidence="1" key="1">
    <citation type="submission" date="2022-07" db="EMBL/GenBank/DDBJ databases">
        <title>Phylogenomic reconstructions and comparative analyses of Kickxellomycotina fungi.</title>
        <authorList>
            <person name="Reynolds N.K."/>
            <person name="Stajich J.E."/>
            <person name="Barry K."/>
            <person name="Grigoriev I.V."/>
            <person name="Crous P."/>
            <person name="Smith M.E."/>
        </authorList>
    </citation>
    <scope>NUCLEOTIDE SEQUENCE</scope>
    <source>
        <strain evidence="1">Benny 63K</strain>
    </source>
</reference>
<accession>A0ACC1ICG5</accession>
<organism evidence="1 2">
    <name type="scientific">Kickxella alabastrina</name>
    <dbReference type="NCBI Taxonomy" id="61397"/>
    <lineage>
        <taxon>Eukaryota</taxon>
        <taxon>Fungi</taxon>
        <taxon>Fungi incertae sedis</taxon>
        <taxon>Zoopagomycota</taxon>
        <taxon>Kickxellomycotina</taxon>
        <taxon>Kickxellomycetes</taxon>
        <taxon>Kickxellales</taxon>
        <taxon>Kickxellaceae</taxon>
        <taxon>Kickxella</taxon>
    </lineage>
</organism>
<protein>
    <submittedName>
        <fullName evidence="1">Uncharacterized protein</fullName>
    </submittedName>
</protein>
<dbReference type="EMBL" id="JANBPG010000963">
    <property type="protein sequence ID" value="KAJ1892615.1"/>
    <property type="molecule type" value="Genomic_DNA"/>
</dbReference>
<evidence type="ECO:0000313" key="1">
    <source>
        <dbReference type="EMBL" id="KAJ1892615.1"/>
    </source>
</evidence>
<gene>
    <name evidence="1" type="ORF">LPJ66_006236</name>
</gene>